<dbReference type="InterPro" id="IPR035373">
    <property type="entry name" value="Melibiase/NAGA_C"/>
</dbReference>
<sequence length="432" mass="48498">MAGGRSERVARLAAAALLAAIGLAAALDNGLARTPPMGWLHWERFLCQTDCEREPRDCISEQLFMQMADRMASEGWKDVGYRFLCIDDCWMAPTRDKQGRLQPDPKRFPSGIKKLADYVHAKGLKLGIYADIGNRTCAGFPGSYGHYEQDAETFASWEVDLLKFDGCDFGTLDEMAEGYKKMSSALNRTGRSIVYSCEWPLYQRPFKKVNYTEIKQYCNYWRNYGDISDAWSSIKEILDWTSSNQDVLINIAGPGGWNDPDMLVIGNFGLSWDQQITQMAFWAIMAAPLLMSNDLREISAKSKALLQNKEVIAINQDPLGKQGYRITKDKSFELWERPLSEGAFAVAVINRQEMGGPKAYLLPTMIIGNGIACNPSCLIQQILPTRRNLGLHNWVSFLKLEVNPTGTVLLKIVVNTNTLFIGNGKSYPKDLL</sequence>
<dbReference type="EC" id="3.2.1.-" evidence="15"/>
<dbReference type="PANTHER" id="PTHR11452">
    <property type="entry name" value="ALPHA-GALACTOSIDASE/ALPHA-N-ACETYLGALACTOSAMINIDASE"/>
    <property type="match status" value="1"/>
</dbReference>
<comment type="similarity">
    <text evidence="3 15">Belongs to the glycosyl hydrolase 27 family.</text>
</comment>
<name>A0A6I9X3Y4_9SAUR</name>
<dbReference type="PANTHER" id="PTHR11452:SF14">
    <property type="entry name" value="ALPHA-GALACTOSIDASE A"/>
    <property type="match status" value="1"/>
</dbReference>
<dbReference type="InterPro" id="IPR013785">
    <property type="entry name" value="Aldolase_TIM"/>
</dbReference>
<dbReference type="Proteomes" id="UP000504617">
    <property type="component" value="Unplaced"/>
</dbReference>
<dbReference type="PROSITE" id="PS00512">
    <property type="entry name" value="ALPHA_GALACTOSIDASE"/>
    <property type="match status" value="1"/>
</dbReference>
<dbReference type="InterPro" id="IPR013780">
    <property type="entry name" value="Glyco_hydro_b"/>
</dbReference>
<evidence type="ECO:0000256" key="11">
    <source>
        <dbReference type="ARBA" id="ARBA00023295"/>
    </source>
</evidence>
<dbReference type="Pfam" id="PF17450">
    <property type="entry name" value="Melibiase_2_C"/>
    <property type="match status" value="1"/>
</dbReference>
<evidence type="ECO:0000256" key="4">
    <source>
        <dbReference type="ARBA" id="ARBA00011738"/>
    </source>
</evidence>
<dbReference type="KEGG" id="tsr:106538895"/>
<comment type="catalytic activity">
    <reaction evidence="13">
        <text>a globoside Gb3Cer (d18:1(4E)) + H2O = a beta-D-Gal-(1-&gt;4)-beta-D-Glc-(1&lt;-&gt;1)-Cer(d18:1(4E)) + D-galactose</text>
        <dbReference type="Rhea" id="RHEA:21112"/>
        <dbReference type="ChEBI" id="CHEBI:4139"/>
        <dbReference type="ChEBI" id="CHEBI:15377"/>
        <dbReference type="ChEBI" id="CHEBI:17950"/>
        <dbReference type="ChEBI" id="CHEBI:18313"/>
    </reaction>
    <physiologicalReaction direction="left-to-right" evidence="13">
        <dbReference type="Rhea" id="RHEA:21113"/>
    </physiologicalReaction>
</comment>
<dbReference type="GO" id="GO:0004557">
    <property type="term" value="F:alpha-galactosidase activity"/>
    <property type="evidence" value="ECO:0007669"/>
    <property type="project" value="UniProtKB-EC"/>
</dbReference>
<dbReference type="AlphaFoldDB" id="A0A6I9X3Y4"/>
<dbReference type="CTD" id="2717"/>
<proteinExistence type="inferred from homology"/>
<keyword evidence="6 15" id="KW-0378">Hydrolase</keyword>
<keyword evidence="7" id="KW-0443">Lipid metabolism</keyword>
<keyword evidence="5 16" id="KW-0732">Signal</keyword>
<dbReference type="GO" id="GO:0009311">
    <property type="term" value="P:oligosaccharide metabolic process"/>
    <property type="evidence" value="ECO:0007669"/>
    <property type="project" value="TreeGrafter"/>
</dbReference>
<dbReference type="PRINTS" id="PR00740">
    <property type="entry name" value="GLHYDRLASE27"/>
</dbReference>
<evidence type="ECO:0000256" key="1">
    <source>
        <dbReference type="ARBA" id="ARBA00001255"/>
    </source>
</evidence>
<comment type="function">
    <text evidence="14">Catalyzes the hydrolysis of glycosphingolipids and participates in their degradation in the lysosome.</text>
</comment>
<dbReference type="SUPFAM" id="SSF51011">
    <property type="entry name" value="Glycosyl hydrolase domain"/>
    <property type="match status" value="1"/>
</dbReference>
<keyword evidence="10" id="KW-0458">Lysosome</keyword>
<dbReference type="SUPFAM" id="SSF51445">
    <property type="entry name" value="(Trans)glycosidases"/>
    <property type="match status" value="1"/>
</dbReference>
<evidence type="ECO:0000256" key="2">
    <source>
        <dbReference type="ARBA" id="ARBA00004371"/>
    </source>
</evidence>
<dbReference type="Gene3D" id="3.20.20.70">
    <property type="entry name" value="Aldolase class I"/>
    <property type="match status" value="1"/>
</dbReference>
<evidence type="ECO:0000256" key="9">
    <source>
        <dbReference type="ARBA" id="ARBA00023180"/>
    </source>
</evidence>
<evidence type="ECO:0000259" key="17">
    <source>
        <dbReference type="Pfam" id="PF17450"/>
    </source>
</evidence>
<dbReference type="FunFam" id="2.60.40.1180:FF:000017">
    <property type="entry name" value="Alpha-galactosidase A"/>
    <property type="match status" value="1"/>
</dbReference>
<dbReference type="GO" id="GO:0016139">
    <property type="term" value="P:glycoside catabolic process"/>
    <property type="evidence" value="ECO:0007669"/>
    <property type="project" value="TreeGrafter"/>
</dbReference>
<dbReference type="GeneID" id="106538895"/>
<evidence type="ECO:0000256" key="7">
    <source>
        <dbReference type="ARBA" id="ARBA00023098"/>
    </source>
</evidence>
<evidence type="ECO:0000256" key="10">
    <source>
        <dbReference type="ARBA" id="ARBA00023228"/>
    </source>
</evidence>
<evidence type="ECO:0000256" key="12">
    <source>
        <dbReference type="ARBA" id="ARBA00051267"/>
    </source>
</evidence>
<feature type="signal peptide" evidence="16">
    <location>
        <begin position="1"/>
        <end position="26"/>
    </location>
</feature>
<dbReference type="GO" id="GO:0016020">
    <property type="term" value="C:membrane"/>
    <property type="evidence" value="ECO:0007669"/>
    <property type="project" value="GOC"/>
</dbReference>
<dbReference type="GO" id="GO:0046479">
    <property type="term" value="P:glycosphingolipid catabolic process"/>
    <property type="evidence" value="ECO:0007669"/>
    <property type="project" value="UniProtKB-ARBA"/>
</dbReference>
<comment type="catalytic activity">
    <reaction evidence="1">
        <text>Hydrolysis of terminal, non-reducing alpha-D-galactose residues in alpha-D-galactosides, including galactose oligosaccharides, galactomannans and galactolipids.</text>
        <dbReference type="EC" id="3.2.1.22"/>
    </reaction>
</comment>
<protein>
    <recommendedName>
        <fullName evidence="15">Alpha-galactosidase</fullName>
        <ecNumber evidence="15">3.2.1.-</ecNumber>
    </recommendedName>
</protein>
<dbReference type="RefSeq" id="XP_013909011.1">
    <property type="nucleotide sequence ID" value="XM_014053536.1"/>
</dbReference>
<keyword evidence="18" id="KW-1185">Reference proteome</keyword>
<dbReference type="Gene3D" id="2.60.40.1180">
    <property type="entry name" value="Golgi alpha-mannosidase II"/>
    <property type="match status" value="1"/>
</dbReference>
<evidence type="ECO:0000256" key="16">
    <source>
        <dbReference type="SAM" id="SignalP"/>
    </source>
</evidence>
<evidence type="ECO:0000256" key="3">
    <source>
        <dbReference type="ARBA" id="ARBA00009743"/>
    </source>
</evidence>
<keyword evidence="9" id="KW-0325">Glycoprotein</keyword>
<dbReference type="Pfam" id="PF16499">
    <property type="entry name" value="Melibiase_2"/>
    <property type="match status" value="1"/>
</dbReference>
<evidence type="ECO:0000256" key="15">
    <source>
        <dbReference type="RuleBase" id="RU361168"/>
    </source>
</evidence>
<accession>A0A6I9X3Y4</accession>
<keyword evidence="8 15" id="KW-1015">Disulfide bond</keyword>
<gene>
    <name evidence="19" type="primary">GLA</name>
</gene>
<dbReference type="GO" id="GO:0005576">
    <property type="term" value="C:extracellular region"/>
    <property type="evidence" value="ECO:0007669"/>
    <property type="project" value="UniProtKB-ARBA"/>
</dbReference>
<comment type="subunit">
    <text evidence="4 15">Homodimer.</text>
</comment>
<dbReference type="OrthoDB" id="5795902at2759"/>
<keyword evidence="11 15" id="KW-0326">Glycosidase</keyword>
<dbReference type="InterPro" id="IPR002241">
    <property type="entry name" value="Glyco_hydro_27"/>
</dbReference>
<feature type="domain" description="Alpha galactosidase A C-terminal" evidence="17">
    <location>
        <begin position="320"/>
        <end position="406"/>
    </location>
</feature>
<evidence type="ECO:0000313" key="19">
    <source>
        <dbReference type="RefSeq" id="XP_013909011.1"/>
    </source>
</evidence>
<organism evidence="18 19">
    <name type="scientific">Thamnophis sirtalis</name>
    <dbReference type="NCBI Taxonomy" id="35019"/>
    <lineage>
        <taxon>Eukaryota</taxon>
        <taxon>Metazoa</taxon>
        <taxon>Chordata</taxon>
        <taxon>Craniata</taxon>
        <taxon>Vertebrata</taxon>
        <taxon>Euteleostomi</taxon>
        <taxon>Lepidosauria</taxon>
        <taxon>Squamata</taxon>
        <taxon>Bifurcata</taxon>
        <taxon>Unidentata</taxon>
        <taxon>Episquamata</taxon>
        <taxon>Toxicofera</taxon>
        <taxon>Serpentes</taxon>
        <taxon>Colubroidea</taxon>
        <taxon>Colubridae</taxon>
        <taxon>Natricinae</taxon>
        <taxon>Thamnophis</taxon>
    </lineage>
</organism>
<evidence type="ECO:0000313" key="18">
    <source>
        <dbReference type="Proteomes" id="UP000504617"/>
    </source>
</evidence>
<comment type="catalytic activity">
    <reaction evidence="12">
        <text>a globoside Gb3Cer + H2O = a beta-D-galactosyl-(1-&gt;4)-beta-D-glucosyl-(1&lt;-&gt;1)-ceramide + D-galactose</text>
        <dbReference type="Rhea" id="RHEA:48020"/>
        <dbReference type="ChEBI" id="CHEBI:4139"/>
        <dbReference type="ChEBI" id="CHEBI:15377"/>
        <dbReference type="ChEBI" id="CHEBI:79208"/>
        <dbReference type="ChEBI" id="CHEBI:88154"/>
    </reaction>
    <physiologicalReaction direction="left-to-right" evidence="12">
        <dbReference type="Rhea" id="RHEA:48021"/>
    </physiologicalReaction>
</comment>
<dbReference type="InterPro" id="IPR000111">
    <property type="entry name" value="Glyco_hydro_27/36_CS"/>
</dbReference>
<dbReference type="InterPro" id="IPR017853">
    <property type="entry name" value="GH"/>
</dbReference>
<feature type="chain" id="PRO_5026924265" description="Alpha-galactosidase" evidence="16">
    <location>
        <begin position="27"/>
        <end position="432"/>
    </location>
</feature>
<evidence type="ECO:0000256" key="6">
    <source>
        <dbReference type="ARBA" id="ARBA00022801"/>
    </source>
</evidence>
<reference evidence="19" key="1">
    <citation type="submission" date="2025-08" db="UniProtKB">
        <authorList>
            <consortium name="RefSeq"/>
        </authorList>
    </citation>
    <scope>IDENTIFICATION</scope>
</reference>
<dbReference type="CDD" id="cd14792">
    <property type="entry name" value="GH27"/>
    <property type="match status" value="1"/>
</dbReference>
<evidence type="ECO:0000256" key="8">
    <source>
        <dbReference type="ARBA" id="ARBA00023157"/>
    </source>
</evidence>
<dbReference type="FunFam" id="3.20.20.70:FF:000070">
    <property type="entry name" value="Alpha-galactosidase"/>
    <property type="match status" value="1"/>
</dbReference>
<evidence type="ECO:0000256" key="5">
    <source>
        <dbReference type="ARBA" id="ARBA00022729"/>
    </source>
</evidence>
<dbReference type="GO" id="GO:0005764">
    <property type="term" value="C:lysosome"/>
    <property type="evidence" value="ECO:0007669"/>
    <property type="project" value="UniProtKB-SubCell"/>
</dbReference>
<evidence type="ECO:0000256" key="13">
    <source>
        <dbReference type="ARBA" id="ARBA00051382"/>
    </source>
</evidence>
<comment type="subcellular location">
    <subcellularLocation>
        <location evidence="2">Lysosome</location>
    </subcellularLocation>
</comment>
<evidence type="ECO:0000256" key="14">
    <source>
        <dbReference type="ARBA" id="ARBA00056170"/>
    </source>
</evidence>